<name>A0A4Q9PSE2_9APHY</name>
<evidence type="ECO:0000313" key="4">
    <source>
        <dbReference type="Proteomes" id="UP000292082"/>
    </source>
</evidence>
<evidence type="ECO:0000256" key="1">
    <source>
        <dbReference type="SAM" id="MobiDB-lite"/>
    </source>
</evidence>
<organism evidence="3 4">
    <name type="scientific">Dichomitus squalens</name>
    <dbReference type="NCBI Taxonomy" id="114155"/>
    <lineage>
        <taxon>Eukaryota</taxon>
        <taxon>Fungi</taxon>
        <taxon>Dikarya</taxon>
        <taxon>Basidiomycota</taxon>
        <taxon>Agaricomycotina</taxon>
        <taxon>Agaricomycetes</taxon>
        <taxon>Polyporales</taxon>
        <taxon>Polyporaceae</taxon>
        <taxon>Dichomitus</taxon>
    </lineage>
</organism>
<evidence type="ECO:0000313" key="3">
    <source>
        <dbReference type="EMBL" id="TBU57321.1"/>
    </source>
</evidence>
<proteinExistence type="predicted"/>
<dbReference type="Proteomes" id="UP000292082">
    <property type="component" value="Unassembled WGS sequence"/>
</dbReference>
<reference evidence="3 4" key="1">
    <citation type="submission" date="2019-01" db="EMBL/GenBank/DDBJ databases">
        <title>Draft genome sequences of three monokaryotic isolates of the white-rot basidiomycete fungus Dichomitus squalens.</title>
        <authorList>
            <consortium name="DOE Joint Genome Institute"/>
            <person name="Lopez S.C."/>
            <person name="Andreopoulos B."/>
            <person name="Pangilinan J."/>
            <person name="Lipzen A."/>
            <person name="Riley R."/>
            <person name="Ahrendt S."/>
            <person name="Ng V."/>
            <person name="Barry K."/>
            <person name="Daum C."/>
            <person name="Grigoriev I.V."/>
            <person name="Hilden K.S."/>
            <person name="Makela M.R."/>
            <person name="de Vries R.P."/>
        </authorList>
    </citation>
    <scope>NUCLEOTIDE SEQUENCE [LARGE SCALE GENOMIC DNA]</scope>
    <source>
        <strain evidence="3 4">CBS 464.89</strain>
        <strain evidence="2">OM18370.1</strain>
    </source>
</reference>
<dbReference type="EMBL" id="ML143460">
    <property type="protein sequence ID" value="TBU25517.1"/>
    <property type="molecule type" value="Genomic_DNA"/>
</dbReference>
<feature type="compositionally biased region" description="Basic and acidic residues" evidence="1">
    <location>
        <begin position="1"/>
        <end position="17"/>
    </location>
</feature>
<dbReference type="Proteomes" id="UP000292957">
    <property type="component" value="Unassembled WGS sequence"/>
</dbReference>
<sequence length="131" mass="14012">MLDRKLCPRGEGMKAERSLGATEKTRGKGSALGTSARFTRGDLDRTRQCRGLPSDTRYGGRTRAGNGGSSTASGYLCTTCLCATANRPNRRAGDGTMRGRVKENAGTSEERKSGLMIHFATDVARVQCGTY</sequence>
<keyword evidence="4" id="KW-1185">Reference proteome</keyword>
<feature type="compositionally biased region" description="Basic and acidic residues" evidence="1">
    <location>
        <begin position="100"/>
        <end position="109"/>
    </location>
</feature>
<protein>
    <submittedName>
        <fullName evidence="3">Uncharacterized protein</fullName>
    </submittedName>
</protein>
<feature type="region of interest" description="Disordered" evidence="1">
    <location>
        <begin position="1"/>
        <end position="72"/>
    </location>
</feature>
<feature type="region of interest" description="Disordered" evidence="1">
    <location>
        <begin position="89"/>
        <end position="109"/>
    </location>
</feature>
<dbReference type="AlphaFoldDB" id="A0A4Q9PSE2"/>
<gene>
    <name evidence="3" type="ORF">BD310DRAFT_929457</name>
    <name evidence="2" type="ORF">BD311DRAFT_764434</name>
</gene>
<accession>A0A4Q9PSE2</accession>
<evidence type="ECO:0000313" key="2">
    <source>
        <dbReference type="EMBL" id="TBU25517.1"/>
    </source>
</evidence>
<dbReference type="EMBL" id="ML145138">
    <property type="protein sequence ID" value="TBU57321.1"/>
    <property type="molecule type" value="Genomic_DNA"/>
</dbReference>